<dbReference type="EMBL" id="PKFO01000005">
    <property type="protein sequence ID" value="PVH21069.1"/>
    <property type="molecule type" value="Genomic_DNA"/>
</dbReference>
<reference evidence="2 3" key="1">
    <citation type="submission" date="2017-12" db="EMBL/GenBank/DDBJ databases">
        <title>Genome Sequence of a Multidrug-Resistant Candida haemulonii Isolate from a Patient with Chronic Leg Ulcers in Israel.</title>
        <authorList>
            <person name="Chow N.A."/>
            <person name="Gade L."/>
            <person name="Batra D."/>
            <person name="Rowe L.A."/>
            <person name="Ben-Ami R."/>
            <person name="Loparev V.N."/>
            <person name="Litvintseva A.P."/>
        </authorList>
    </citation>
    <scope>NUCLEOTIDE SEQUENCE [LARGE SCALE GENOMIC DNA]</scope>
    <source>
        <strain evidence="2 3">B11899</strain>
    </source>
</reference>
<feature type="domain" description="Tyrosine specific protein phosphatases" evidence="1">
    <location>
        <begin position="555"/>
        <end position="614"/>
    </location>
</feature>
<dbReference type="PANTHER" id="PTHR43798">
    <property type="entry name" value="MONOACYLGLYCEROL LIPASE"/>
    <property type="match status" value="1"/>
</dbReference>
<dbReference type="InterPro" id="IPR029058">
    <property type="entry name" value="AB_hydrolase_fold"/>
</dbReference>
<dbReference type="Pfam" id="PF12697">
    <property type="entry name" value="Abhydrolase_6"/>
    <property type="match status" value="1"/>
</dbReference>
<proteinExistence type="predicted"/>
<evidence type="ECO:0000313" key="3">
    <source>
        <dbReference type="Proteomes" id="UP000244309"/>
    </source>
</evidence>
<accession>A0A2V1ATA0</accession>
<name>A0A2V1ATA0_9ASCO</name>
<dbReference type="Gene3D" id="3.90.190.10">
    <property type="entry name" value="Protein tyrosine phosphatase superfamily"/>
    <property type="match status" value="1"/>
</dbReference>
<comment type="caution">
    <text evidence="2">The sequence shown here is derived from an EMBL/GenBank/DDBJ whole genome shotgun (WGS) entry which is preliminary data.</text>
</comment>
<dbReference type="CDD" id="cd14502">
    <property type="entry name" value="RNA_5'-triphosphatase"/>
    <property type="match status" value="1"/>
</dbReference>
<dbReference type="Pfam" id="PF00782">
    <property type="entry name" value="DSPc"/>
    <property type="match status" value="1"/>
</dbReference>
<evidence type="ECO:0000313" key="2">
    <source>
        <dbReference type="EMBL" id="PVH21069.1"/>
    </source>
</evidence>
<dbReference type="InterPro" id="IPR000073">
    <property type="entry name" value="AB_hydrolase_1"/>
</dbReference>
<evidence type="ECO:0000259" key="1">
    <source>
        <dbReference type="PROSITE" id="PS50056"/>
    </source>
</evidence>
<dbReference type="InterPro" id="IPR029021">
    <property type="entry name" value="Prot-tyrosine_phosphatase-like"/>
</dbReference>
<sequence>MSSGDEESDVLLQRSSEASEVSLSRLSSQQAALTDSFWKRTWAFIRLVIFRQPNVLEKFVLENEPSDCAFVSKYGKTVSLDLSSYSKLSVDTLFLHSIHAPHPLNNFAKDEPLAPNISREVNESPVIVFIHGLGGQMSQFEPLMALLSQCSEIVALDLPGFGNSKLEFKDNCKIISEISPQEKKNISSSVKALSWGDYSTDNLVSIIKQFIGQTVAPHKKIILVGHSMGTHLITKTANVLEKGKVEGLVLLSPPPLLDDVNKKTEPKHSFSFVSYLMKFAWVFNLFRVWDRLPGLISTSVYRQLTRSSSLHQRARQFRWNLDIDTRILLRYISGFKRATYSELINAISRLNNNVADPKTYEKTLLVGGIDDQVTSIKIIHDISDFLFEYWQKKVCNVVEVKNAGHSLLLSKPEFISGLVLNHFESRFPERLHLSPAWVLKLKAEISGDKWGLKNEIKWSRTQAISHNIVRKNGSDYAQLLGMKTLREGDENHSPSVVESKFYGDAKASTGIKGKLIAIVDISADIPPYSPKTFEKIHYYKCATVSKVVPDHVAIRRFIQLIDDILGSTNEPEPLVAVHCHYGFNRTGFFICCYLIERCGWSVREAVEGYKAAKPPGIKHPHFVDALYVRYER</sequence>
<dbReference type="InterPro" id="IPR050266">
    <property type="entry name" value="AB_hydrolase_sf"/>
</dbReference>
<dbReference type="PROSITE" id="PS00383">
    <property type="entry name" value="TYR_PHOSPHATASE_1"/>
    <property type="match status" value="1"/>
</dbReference>
<dbReference type="AlphaFoldDB" id="A0A2V1ATA0"/>
<dbReference type="PROSITE" id="PS50056">
    <property type="entry name" value="TYR_PHOSPHATASE_2"/>
    <property type="match status" value="1"/>
</dbReference>
<dbReference type="GeneID" id="37005367"/>
<dbReference type="OrthoDB" id="428974at2759"/>
<dbReference type="InterPro" id="IPR016130">
    <property type="entry name" value="Tyr_Pase_AS"/>
</dbReference>
<dbReference type="STRING" id="45357.A0A2V1ATA0"/>
<dbReference type="Proteomes" id="UP000244309">
    <property type="component" value="Unassembled WGS sequence"/>
</dbReference>
<dbReference type="InterPro" id="IPR000340">
    <property type="entry name" value="Dual-sp_phosphatase_cat-dom"/>
</dbReference>
<dbReference type="SUPFAM" id="SSF52799">
    <property type="entry name" value="(Phosphotyrosine protein) phosphatases II"/>
    <property type="match status" value="1"/>
</dbReference>
<dbReference type="Gene3D" id="3.40.50.1820">
    <property type="entry name" value="alpha/beta hydrolase"/>
    <property type="match status" value="1"/>
</dbReference>
<protein>
    <recommendedName>
        <fullName evidence="1">Tyrosine specific protein phosphatases domain-containing protein</fullName>
    </recommendedName>
</protein>
<dbReference type="RefSeq" id="XP_025342009.1">
    <property type="nucleotide sequence ID" value="XM_025483794.1"/>
</dbReference>
<organism evidence="2 3">
    <name type="scientific">Candidozyma haemuli</name>
    <dbReference type="NCBI Taxonomy" id="45357"/>
    <lineage>
        <taxon>Eukaryota</taxon>
        <taxon>Fungi</taxon>
        <taxon>Dikarya</taxon>
        <taxon>Ascomycota</taxon>
        <taxon>Saccharomycotina</taxon>
        <taxon>Pichiomycetes</taxon>
        <taxon>Metschnikowiaceae</taxon>
        <taxon>Candidozyma</taxon>
    </lineage>
</organism>
<dbReference type="InterPro" id="IPR000387">
    <property type="entry name" value="Tyr_Pase_dom"/>
</dbReference>
<gene>
    <name evidence="2" type="ORF">CXQ85_000034</name>
</gene>
<dbReference type="SUPFAM" id="SSF53474">
    <property type="entry name" value="alpha/beta-Hydrolases"/>
    <property type="match status" value="1"/>
</dbReference>
<keyword evidence="3" id="KW-1185">Reference proteome</keyword>
<dbReference type="VEuPathDB" id="FungiDB:CXQ85_000034"/>